<feature type="non-terminal residue" evidence="1">
    <location>
        <position position="49"/>
    </location>
</feature>
<dbReference type="SUPFAM" id="SSF54523">
    <property type="entry name" value="Pili subunits"/>
    <property type="match status" value="1"/>
</dbReference>
<evidence type="ECO:0008006" key="2">
    <source>
        <dbReference type="Google" id="ProtNLM"/>
    </source>
</evidence>
<protein>
    <recommendedName>
        <fullName evidence="2">Prepilin-type cleavage/methylation domain-containing protein</fullName>
    </recommendedName>
</protein>
<dbReference type="EMBL" id="UINC01011649">
    <property type="protein sequence ID" value="SVA51272.1"/>
    <property type="molecule type" value="Genomic_DNA"/>
</dbReference>
<dbReference type="InterPro" id="IPR045584">
    <property type="entry name" value="Pilin-like"/>
</dbReference>
<dbReference type="InterPro" id="IPR012902">
    <property type="entry name" value="N_methyl_site"/>
</dbReference>
<accession>A0A381WFN5</accession>
<evidence type="ECO:0000313" key="1">
    <source>
        <dbReference type="EMBL" id="SVA51272.1"/>
    </source>
</evidence>
<dbReference type="Pfam" id="PF07963">
    <property type="entry name" value="N_methyl"/>
    <property type="match status" value="1"/>
</dbReference>
<reference evidence="1" key="1">
    <citation type="submission" date="2018-05" db="EMBL/GenBank/DDBJ databases">
        <authorList>
            <person name="Lanie J.A."/>
            <person name="Ng W.-L."/>
            <person name="Kazmierczak K.M."/>
            <person name="Andrzejewski T.M."/>
            <person name="Davidsen T.M."/>
            <person name="Wayne K.J."/>
            <person name="Tettelin H."/>
            <person name="Glass J.I."/>
            <person name="Rusch D."/>
            <person name="Podicherti R."/>
            <person name="Tsui H.-C.T."/>
            <person name="Winkler M.E."/>
        </authorList>
    </citation>
    <scope>NUCLEOTIDE SEQUENCE</scope>
</reference>
<name>A0A381WFN5_9ZZZZ</name>
<proteinExistence type="predicted"/>
<organism evidence="1">
    <name type="scientific">marine metagenome</name>
    <dbReference type="NCBI Taxonomy" id="408172"/>
    <lineage>
        <taxon>unclassified sequences</taxon>
        <taxon>metagenomes</taxon>
        <taxon>ecological metagenomes</taxon>
    </lineage>
</organism>
<gene>
    <name evidence="1" type="ORF">METZ01_LOCUS104126</name>
</gene>
<dbReference type="NCBIfam" id="TIGR02532">
    <property type="entry name" value="IV_pilin_GFxxxE"/>
    <property type="match status" value="1"/>
</dbReference>
<sequence length="49" mass="5325">MKTTRAFTLIELLVVIAIIAILAALLLPALSRAKAKAQEAYCVNNNKQI</sequence>
<dbReference type="PANTHER" id="PTHR30093">
    <property type="entry name" value="GENERAL SECRETION PATHWAY PROTEIN G"/>
    <property type="match status" value="1"/>
</dbReference>
<dbReference type="Gene3D" id="3.30.700.10">
    <property type="entry name" value="Glycoprotein, Type 4 Pilin"/>
    <property type="match status" value="1"/>
</dbReference>
<dbReference type="AlphaFoldDB" id="A0A381WFN5"/>